<protein>
    <recommendedName>
        <fullName evidence="4">Kazal-like domain-containing protein</fullName>
    </recommendedName>
</protein>
<feature type="transmembrane region" description="Helical" evidence="1">
    <location>
        <begin position="159"/>
        <end position="180"/>
    </location>
</feature>
<reference evidence="3" key="1">
    <citation type="submission" date="2014-11" db="EMBL/GenBank/DDBJ databases">
        <authorList>
            <person name="Otto D Thomas"/>
            <person name="Naeem Raeece"/>
        </authorList>
    </citation>
    <scope>NUCLEOTIDE SEQUENCE</scope>
</reference>
<keyword evidence="1" id="KW-1133">Transmembrane helix</keyword>
<evidence type="ECO:0000256" key="1">
    <source>
        <dbReference type="SAM" id="Phobius"/>
    </source>
</evidence>
<dbReference type="VEuPathDB" id="CryptoDB:Cvel_32174"/>
<accession>A0A0G4HV93</accession>
<evidence type="ECO:0000256" key="2">
    <source>
        <dbReference type="SAM" id="SignalP"/>
    </source>
</evidence>
<sequence>MLRLKSACFLALHLSLLCAWIHKTAQASSHDAPPVIKWVNGTELVGLPQHEVSELTFQAYKDFMVTRGIDPDDGLDEERDVCERADEDAVSMGCYFGLYICPRDLKACIWYHKTICTCKAGKYLNFYDCSLETWETRQKMGDGNEVVVHIPMGVCRVAMWVWALSVAVTAVVFAVSVLFFRMQMFKSTF</sequence>
<evidence type="ECO:0008006" key="4">
    <source>
        <dbReference type="Google" id="ProtNLM"/>
    </source>
</evidence>
<keyword evidence="2" id="KW-0732">Signal</keyword>
<evidence type="ECO:0000313" key="3">
    <source>
        <dbReference type="EMBL" id="CEM48387.1"/>
    </source>
</evidence>
<keyword evidence="1" id="KW-0812">Transmembrane</keyword>
<feature type="chain" id="PRO_5005192007" description="Kazal-like domain-containing protein" evidence="2">
    <location>
        <begin position="28"/>
        <end position="189"/>
    </location>
</feature>
<organism evidence="3">
    <name type="scientific">Chromera velia CCMP2878</name>
    <dbReference type="NCBI Taxonomy" id="1169474"/>
    <lineage>
        <taxon>Eukaryota</taxon>
        <taxon>Sar</taxon>
        <taxon>Alveolata</taxon>
        <taxon>Colpodellida</taxon>
        <taxon>Chromeraceae</taxon>
        <taxon>Chromera</taxon>
    </lineage>
</organism>
<gene>
    <name evidence="3" type="ORF">Cvel_32174</name>
</gene>
<name>A0A0G4HV93_9ALVE</name>
<keyword evidence="1" id="KW-0472">Membrane</keyword>
<dbReference type="AlphaFoldDB" id="A0A0G4HV93"/>
<feature type="signal peptide" evidence="2">
    <location>
        <begin position="1"/>
        <end position="27"/>
    </location>
</feature>
<proteinExistence type="predicted"/>
<dbReference type="EMBL" id="CDMZ01004014">
    <property type="protein sequence ID" value="CEM48387.1"/>
    <property type="molecule type" value="Genomic_DNA"/>
</dbReference>